<proteinExistence type="predicted"/>
<protein>
    <submittedName>
        <fullName evidence="1">Uncharacterized protein</fullName>
    </submittedName>
</protein>
<accession>K6ZI83</accession>
<dbReference type="Proteomes" id="UP000006251">
    <property type="component" value="Unassembled WGS sequence"/>
</dbReference>
<name>K6ZI83_9ALTE</name>
<evidence type="ECO:0000313" key="1">
    <source>
        <dbReference type="EMBL" id="GAC28603.1"/>
    </source>
</evidence>
<dbReference type="AlphaFoldDB" id="K6ZI83"/>
<sequence>MSAGRVKTILLPLKIVRSVDETKDYPHIISNIECSDDF</sequence>
<gene>
    <name evidence="1" type="ORF">GPAL_1740</name>
</gene>
<reference evidence="2" key="1">
    <citation type="journal article" date="2014" name="Environ. Microbiol.">
        <title>Comparative genomics of the marine bacterial genus Glaciecola reveals the high degree of genomic diversity and genomic characteristic for cold adaptation.</title>
        <authorList>
            <person name="Qin Q.L."/>
            <person name="Xie B.B."/>
            <person name="Yu Y."/>
            <person name="Shu Y.L."/>
            <person name="Rong J.C."/>
            <person name="Zhang Y.J."/>
            <person name="Zhao D.L."/>
            <person name="Chen X.L."/>
            <person name="Zhang X.Y."/>
            <person name="Chen B."/>
            <person name="Zhou B.C."/>
            <person name="Zhang Y.Z."/>
        </authorList>
    </citation>
    <scope>NUCLEOTIDE SEQUENCE [LARGE SCALE GENOMIC DNA]</scope>
    <source>
        <strain evidence="2">ACAM 615</strain>
    </source>
</reference>
<keyword evidence="2" id="KW-1185">Reference proteome</keyword>
<dbReference type="EMBL" id="BAEQ01000026">
    <property type="protein sequence ID" value="GAC28603.1"/>
    <property type="molecule type" value="Genomic_DNA"/>
</dbReference>
<evidence type="ECO:0000313" key="2">
    <source>
        <dbReference type="Proteomes" id="UP000006251"/>
    </source>
</evidence>
<comment type="caution">
    <text evidence="1">The sequence shown here is derived from an EMBL/GenBank/DDBJ whole genome shotgun (WGS) entry which is preliminary data.</text>
</comment>
<organism evidence="1 2">
    <name type="scientific">Brumicola pallidula DSM 14239 = ACAM 615</name>
    <dbReference type="NCBI Taxonomy" id="1121922"/>
    <lineage>
        <taxon>Bacteria</taxon>
        <taxon>Pseudomonadati</taxon>
        <taxon>Pseudomonadota</taxon>
        <taxon>Gammaproteobacteria</taxon>
        <taxon>Alteromonadales</taxon>
        <taxon>Alteromonadaceae</taxon>
        <taxon>Brumicola</taxon>
    </lineage>
</organism>